<comment type="similarity">
    <text evidence="5">Belongs to the QueA family.</text>
</comment>
<name>A0A2J6WK00_9BACT</name>
<comment type="subunit">
    <text evidence="5">Monomer.</text>
</comment>
<dbReference type="InterPro" id="IPR042118">
    <property type="entry name" value="QueA_dom1"/>
</dbReference>
<dbReference type="Proteomes" id="UP000242881">
    <property type="component" value="Unassembled WGS sequence"/>
</dbReference>
<protein>
    <recommendedName>
        <fullName evidence="5">S-adenosylmethionine:tRNA ribosyltransferase-isomerase</fullName>
        <ecNumber evidence="5">2.4.99.17</ecNumber>
    </recommendedName>
    <alternativeName>
        <fullName evidence="5">Queuosine biosynthesis protein QueA</fullName>
    </alternativeName>
</protein>
<dbReference type="InterPro" id="IPR003699">
    <property type="entry name" value="QueA"/>
</dbReference>
<dbReference type="InterPro" id="IPR042119">
    <property type="entry name" value="QueA_dom2"/>
</dbReference>
<keyword evidence="2 5" id="KW-0808">Transferase</keyword>
<sequence>MSYLLKDYDFELPEELIAQYPAEKREESNLMIVDRSKKDFFITKFKNIVDYLPEKSFLVVNNTKVLKSRIYAQKISGGRVEIFFIEKIDDRSFKAMTRGKLKDGDILKINDSITLKILGSCEDNLRIVELSGIDIYSLLDKFGHIPLPPYIKREDNSHDETRYQTVYAQNPGSVAAPTAGLHFTEELIDQIRLKHDIVEITLNVGIGTFRPVKTENIKEHQMHSEKFFIPEESFKRINSLKSQGYKLISVGTTSTRCLEAVAKDGLLQSYGESETDIFIKPGYKFQIIDHLITNFHLPKSTLFILVSTFAGLDLMKKAYTYAIEKRMRFFSYGDAMLII</sequence>
<evidence type="ECO:0000256" key="4">
    <source>
        <dbReference type="ARBA" id="ARBA00022785"/>
    </source>
</evidence>
<accession>A0A2J6WK00</accession>
<dbReference type="Gene3D" id="2.40.10.240">
    <property type="entry name" value="QueA-like"/>
    <property type="match status" value="1"/>
</dbReference>
<dbReference type="AlphaFoldDB" id="A0A2J6WK00"/>
<dbReference type="PANTHER" id="PTHR30307:SF0">
    <property type="entry name" value="S-ADENOSYLMETHIONINE:TRNA RIBOSYLTRANSFERASE-ISOMERASE"/>
    <property type="match status" value="1"/>
</dbReference>
<evidence type="ECO:0000256" key="2">
    <source>
        <dbReference type="ARBA" id="ARBA00022679"/>
    </source>
</evidence>
<keyword evidence="4 5" id="KW-0671">Queuosine biosynthesis</keyword>
<organism evidence="6 7">
    <name type="scientific">Calditerrivibrio nitroreducens</name>
    <dbReference type="NCBI Taxonomy" id="477976"/>
    <lineage>
        <taxon>Bacteria</taxon>
        <taxon>Pseudomonadati</taxon>
        <taxon>Deferribacterota</taxon>
        <taxon>Deferribacteres</taxon>
        <taxon>Deferribacterales</taxon>
        <taxon>Calditerrivibrionaceae</taxon>
    </lineage>
</organism>
<evidence type="ECO:0000313" key="6">
    <source>
        <dbReference type="EMBL" id="PMP70677.1"/>
    </source>
</evidence>
<reference evidence="6 7" key="1">
    <citation type="submission" date="2018-01" db="EMBL/GenBank/DDBJ databases">
        <title>Metagenomic assembled genomes from two thermal pools in the Uzon Caldera, Kamchatka, Russia.</title>
        <authorList>
            <person name="Wilkins L."/>
            <person name="Ettinger C."/>
        </authorList>
    </citation>
    <scope>NUCLEOTIDE SEQUENCE [LARGE SCALE GENOMIC DNA]</scope>
    <source>
        <strain evidence="6">ZAV-05</strain>
    </source>
</reference>
<dbReference type="NCBIfam" id="TIGR00113">
    <property type="entry name" value="queA"/>
    <property type="match status" value="1"/>
</dbReference>
<keyword evidence="3 5" id="KW-0949">S-adenosyl-L-methionine</keyword>
<comment type="pathway">
    <text evidence="5">tRNA modification; tRNA-queuosine biosynthesis.</text>
</comment>
<dbReference type="EC" id="2.4.99.17" evidence="5"/>
<comment type="catalytic activity">
    <reaction evidence="5">
        <text>7-aminomethyl-7-carbaguanosine(34) in tRNA + S-adenosyl-L-methionine = epoxyqueuosine(34) in tRNA + adenine + L-methionine + 2 H(+)</text>
        <dbReference type="Rhea" id="RHEA:32155"/>
        <dbReference type="Rhea" id="RHEA-COMP:10342"/>
        <dbReference type="Rhea" id="RHEA-COMP:18582"/>
        <dbReference type="ChEBI" id="CHEBI:15378"/>
        <dbReference type="ChEBI" id="CHEBI:16708"/>
        <dbReference type="ChEBI" id="CHEBI:57844"/>
        <dbReference type="ChEBI" id="CHEBI:59789"/>
        <dbReference type="ChEBI" id="CHEBI:82833"/>
        <dbReference type="ChEBI" id="CHEBI:194443"/>
        <dbReference type="EC" id="2.4.99.17"/>
    </reaction>
</comment>
<dbReference type="PANTHER" id="PTHR30307">
    <property type="entry name" value="S-ADENOSYLMETHIONINE:TRNA RIBOSYLTRANSFERASE-ISOMERASE"/>
    <property type="match status" value="1"/>
</dbReference>
<dbReference type="RefSeq" id="WP_424605263.1">
    <property type="nucleotide sequence ID" value="NZ_JBNAVA010000003.1"/>
</dbReference>
<dbReference type="Gene3D" id="3.40.1780.10">
    <property type="entry name" value="QueA-like"/>
    <property type="match status" value="1"/>
</dbReference>
<dbReference type="EMBL" id="PNIN01000050">
    <property type="protein sequence ID" value="PMP70677.1"/>
    <property type="molecule type" value="Genomic_DNA"/>
</dbReference>
<comment type="subcellular location">
    <subcellularLocation>
        <location evidence="5">Cytoplasm</location>
    </subcellularLocation>
</comment>
<dbReference type="UniPathway" id="UPA00392"/>
<evidence type="ECO:0000256" key="1">
    <source>
        <dbReference type="ARBA" id="ARBA00022490"/>
    </source>
</evidence>
<comment type="caution">
    <text evidence="6">The sequence shown here is derived from an EMBL/GenBank/DDBJ whole genome shotgun (WGS) entry which is preliminary data.</text>
</comment>
<dbReference type="GO" id="GO:0008616">
    <property type="term" value="P:tRNA queuosine(34) biosynthetic process"/>
    <property type="evidence" value="ECO:0007669"/>
    <property type="project" value="UniProtKB-UniRule"/>
</dbReference>
<keyword evidence="1 5" id="KW-0963">Cytoplasm</keyword>
<evidence type="ECO:0000256" key="5">
    <source>
        <dbReference type="HAMAP-Rule" id="MF_00113"/>
    </source>
</evidence>
<dbReference type="GO" id="GO:0051075">
    <property type="term" value="F:S-adenosylmethionine:tRNA ribosyltransferase-isomerase activity"/>
    <property type="evidence" value="ECO:0007669"/>
    <property type="project" value="UniProtKB-EC"/>
</dbReference>
<keyword evidence="6" id="KW-0413">Isomerase</keyword>
<evidence type="ECO:0000256" key="3">
    <source>
        <dbReference type="ARBA" id="ARBA00022691"/>
    </source>
</evidence>
<dbReference type="Pfam" id="PF02547">
    <property type="entry name" value="Queuosine_synth"/>
    <property type="match status" value="1"/>
</dbReference>
<comment type="function">
    <text evidence="5">Transfers and isomerizes the ribose moiety from AdoMet to the 7-aminomethyl group of 7-deazaguanine (preQ1-tRNA) to give epoxyqueuosine (oQ-tRNA).</text>
</comment>
<dbReference type="HAMAP" id="MF_00113">
    <property type="entry name" value="QueA"/>
    <property type="match status" value="1"/>
</dbReference>
<gene>
    <name evidence="5" type="primary">queA</name>
    <name evidence="6" type="ORF">C0187_05060</name>
</gene>
<dbReference type="NCBIfam" id="NF001140">
    <property type="entry name" value="PRK00147.1"/>
    <property type="match status" value="1"/>
</dbReference>
<dbReference type="SUPFAM" id="SSF111337">
    <property type="entry name" value="QueA-like"/>
    <property type="match status" value="1"/>
</dbReference>
<dbReference type="InterPro" id="IPR036100">
    <property type="entry name" value="QueA_sf"/>
</dbReference>
<proteinExistence type="inferred from homology"/>
<evidence type="ECO:0000313" key="7">
    <source>
        <dbReference type="Proteomes" id="UP000242881"/>
    </source>
</evidence>
<dbReference type="GO" id="GO:0005737">
    <property type="term" value="C:cytoplasm"/>
    <property type="evidence" value="ECO:0007669"/>
    <property type="project" value="UniProtKB-SubCell"/>
</dbReference>